<keyword evidence="3" id="KW-1185">Reference proteome</keyword>
<organism evidence="2 3">
    <name type="scientific">Iris pallida</name>
    <name type="common">Sweet iris</name>
    <dbReference type="NCBI Taxonomy" id="29817"/>
    <lineage>
        <taxon>Eukaryota</taxon>
        <taxon>Viridiplantae</taxon>
        <taxon>Streptophyta</taxon>
        <taxon>Embryophyta</taxon>
        <taxon>Tracheophyta</taxon>
        <taxon>Spermatophyta</taxon>
        <taxon>Magnoliopsida</taxon>
        <taxon>Liliopsida</taxon>
        <taxon>Asparagales</taxon>
        <taxon>Iridaceae</taxon>
        <taxon>Iridoideae</taxon>
        <taxon>Irideae</taxon>
        <taxon>Iris</taxon>
    </lineage>
</organism>
<protein>
    <submittedName>
        <fullName evidence="2">Proline-rich receptor-like protein kinase PERK9</fullName>
    </submittedName>
</protein>
<gene>
    <name evidence="2" type="ORF">M6B38_402715</name>
</gene>
<dbReference type="EMBL" id="JANAVB010026200">
    <property type="protein sequence ID" value="KAJ6819348.1"/>
    <property type="molecule type" value="Genomic_DNA"/>
</dbReference>
<feature type="region of interest" description="Disordered" evidence="1">
    <location>
        <begin position="45"/>
        <end position="84"/>
    </location>
</feature>
<keyword evidence="2" id="KW-0808">Transferase</keyword>
<keyword evidence="2" id="KW-0675">Receptor</keyword>
<accession>A0AAX6FTH5</accession>
<sequence>MKEGFGANHLRWVLGHGGGPGAAWKATLLEIESPRRHDYAARLQRVRRPSATGGCGSSRGEEGLGAGTNADRAPPGCAGDREGL</sequence>
<evidence type="ECO:0000256" key="1">
    <source>
        <dbReference type="SAM" id="MobiDB-lite"/>
    </source>
</evidence>
<evidence type="ECO:0000313" key="3">
    <source>
        <dbReference type="Proteomes" id="UP001140949"/>
    </source>
</evidence>
<reference evidence="2" key="1">
    <citation type="journal article" date="2023" name="GigaByte">
        <title>Genome assembly of the bearded iris, Iris pallida Lam.</title>
        <authorList>
            <person name="Bruccoleri R.E."/>
            <person name="Oakeley E.J."/>
            <person name="Faust A.M.E."/>
            <person name="Altorfer M."/>
            <person name="Dessus-Babus S."/>
            <person name="Burckhardt D."/>
            <person name="Oertli M."/>
            <person name="Naumann U."/>
            <person name="Petersen F."/>
            <person name="Wong J."/>
        </authorList>
    </citation>
    <scope>NUCLEOTIDE SEQUENCE</scope>
    <source>
        <strain evidence="2">GSM-AAB239-AS_SAM_17_03QT</strain>
    </source>
</reference>
<evidence type="ECO:0000313" key="2">
    <source>
        <dbReference type="EMBL" id="KAJ6819348.1"/>
    </source>
</evidence>
<name>A0AAX6FTH5_IRIPA</name>
<dbReference type="AlphaFoldDB" id="A0AAX6FTH5"/>
<proteinExistence type="predicted"/>
<keyword evidence="2" id="KW-0418">Kinase</keyword>
<reference evidence="2" key="2">
    <citation type="submission" date="2023-04" db="EMBL/GenBank/DDBJ databases">
        <authorList>
            <person name="Bruccoleri R.E."/>
            <person name="Oakeley E.J."/>
            <person name="Faust A.-M."/>
            <person name="Dessus-Babus S."/>
            <person name="Altorfer M."/>
            <person name="Burckhardt D."/>
            <person name="Oertli M."/>
            <person name="Naumann U."/>
            <person name="Petersen F."/>
            <person name="Wong J."/>
        </authorList>
    </citation>
    <scope>NUCLEOTIDE SEQUENCE</scope>
    <source>
        <strain evidence="2">GSM-AAB239-AS_SAM_17_03QT</strain>
        <tissue evidence="2">Leaf</tissue>
    </source>
</reference>
<comment type="caution">
    <text evidence="2">The sequence shown here is derived from an EMBL/GenBank/DDBJ whole genome shotgun (WGS) entry which is preliminary data.</text>
</comment>
<dbReference type="Proteomes" id="UP001140949">
    <property type="component" value="Unassembled WGS sequence"/>
</dbReference>
<dbReference type="GO" id="GO:0016301">
    <property type="term" value="F:kinase activity"/>
    <property type="evidence" value="ECO:0007669"/>
    <property type="project" value="UniProtKB-KW"/>
</dbReference>